<dbReference type="OrthoDB" id="2664066at2"/>
<dbReference type="AlphaFoldDB" id="A0A089LEG2"/>
<accession>A0A089LEG2</accession>
<dbReference type="KEGG" id="pbd:PBOR_21625"/>
<reference evidence="2" key="1">
    <citation type="submission" date="2014-08" db="EMBL/GenBank/DDBJ databases">
        <title>Comparative genomics of the Paenibacillus odorifer group.</title>
        <authorList>
            <person name="den Bakker H.C."/>
            <person name="Tsai Y.-C.Y.-C."/>
            <person name="Martin N."/>
            <person name="Korlach J."/>
            <person name="Wiedmann M."/>
        </authorList>
    </citation>
    <scope>NUCLEOTIDE SEQUENCE [LARGE SCALE GENOMIC DNA]</scope>
    <source>
        <strain evidence="2">DSM 13188</strain>
    </source>
</reference>
<dbReference type="HOGENOM" id="CLU_192234_0_0_9"/>
<keyword evidence="1" id="KW-0812">Transmembrane</keyword>
<gene>
    <name evidence="2" type="ORF">PBOR_21625</name>
</gene>
<feature type="transmembrane region" description="Helical" evidence="1">
    <location>
        <begin position="64"/>
        <end position="84"/>
    </location>
</feature>
<evidence type="ECO:0000313" key="3">
    <source>
        <dbReference type="Proteomes" id="UP000029518"/>
    </source>
</evidence>
<name>A0A089LEG2_PAEBO</name>
<dbReference type="Proteomes" id="UP000029518">
    <property type="component" value="Chromosome"/>
</dbReference>
<evidence type="ECO:0000256" key="1">
    <source>
        <dbReference type="SAM" id="Phobius"/>
    </source>
</evidence>
<proteinExistence type="predicted"/>
<keyword evidence="3" id="KW-1185">Reference proteome</keyword>
<keyword evidence="1" id="KW-1133">Transmembrane helix</keyword>
<dbReference type="EMBL" id="CP009285">
    <property type="protein sequence ID" value="AIQ59252.1"/>
    <property type="molecule type" value="Genomic_DNA"/>
</dbReference>
<keyword evidence="1" id="KW-0472">Membrane</keyword>
<sequence>MEAYYNCLHCKNKRVRIMTTDGKRHEGIIVDVDRNNVYLKTKGNGKMKTSAFYPGGAGNYYGGYYGYGSEILTLSLFTLLAIALI</sequence>
<evidence type="ECO:0000313" key="2">
    <source>
        <dbReference type="EMBL" id="AIQ59252.1"/>
    </source>
</evidence>
<dbReference type="RefSeq" id="WP_042214943.1">
    <property type="nucleotide sequence ID" value="NZ_CP009285.1"/>
</dbReference>
<protein>
    <submittedName>
        <fullName evidence="2">Cellobiose phosphorylase</fullName>
    </submittedName>
</protein>
<organism evidence="2 3">
    <name type="scientific">Paenibacillus borealis</name>
    <dbReference type="NCBI Taxonomy" id="160799"/>
    <lineage>
        <taxon>Bacteria</taxon>
        <taxon>Bacillati</taxon>
        <taxon>Bacillota</taxon>
        <taxon>Bacilli</taxon>
        <taxon>Bacillales</taxon>
        <taxon>Paenibacillaceae</taxon>
        <taxon>Paenibacillus</taxon>
    </lineage>
</organism>